<evidence type="ECO:0000313" key="15">
    <source>
        <dbReference type="Proteomes" id="UP000746584"/>
    </source>
</evidence>
<evidence type="ECO:0000256" key="12">
    <source>
        <dbReference type="HAMAP-Rule" id="MF_01026"/>
    </source>
</evidence>
<dbReference type="NCBIfam" id="TIGR00170">
    <property type="entry name" value="leuC"/>
    <property type="match status" value="1"/>
</dbReference>
<dbReference type="InterPro" id="IPR001030">
    <property type="entry name" value="Acoase/IPM_deHydtase_lsu_aba"/>
</dbReference>
<comment type="function">
    <text evidence="2 12">Catalyzes the isomerization between 2-isopropylmalate and 3-isopropylmalate, via the formation of 2-isopropylmaleate.</text>
</comment>
<dbReference type="InterPro" id="IPR050067">
    <property type="entry name" value="IPM_dehydratase_rel_enz"/>
</dbReference>
<dbReference type="PRINTS" id="PR00415">
    <property type="entry name" value="ACONITASE"/>
</dbReference>
<dbReference type="InterPro" id="IPR033941">
    <property type="entry name" value="IPMI_cat"/>
</dbReference>
<evidence type="ECO:0000256" key="3">
    <source>
        <dbReference type="ARBA" id="ARBA00004729"/>
    </source>
</evidence>
<organism evidence="14 15">
    <name type="scientific">Curtobacterium luteum</name>
    <dbReference type="NCBI Taxonomy" id="33881"/>
    <lineage>
        <taxon>Bacteria</taxon>
        <taxon>Bacillati</taxon>
        <taxon>Actinomycetota</taxon>
        <taxon>Actinomycetes</taxon>
        <taxon>Micrococcales</taxon>
        <taxon>Microbacteriaceae</taxon>
        <taxon>Curtobacterium</taxon>
    </lineage>
</organism>
<dbReference type="EC" id="4.2.1.33" evidence="12"/>
<evidence type="ECO:0000256" key="10">
    <source>
        <dbReference type="ARBA" id="ARBA00023239"/>
    </source>
</evidence>
<evidence type="ECO:0000313" key="14">
    <source>
        <dbReference type="EMBL" id="MBM7801969.1"/>
    </source>
</evidence>
<evidence type="ECO:0000259" key="13">
    <source>
        <dbReference type="Pfam" id="PF00330"/>
    </source>
</evidence>
<dbReference type="Proteomes" id="UP000746584">
    <property type="component" value="Unassembled WGS sequence"/>
</dbReference>
<comment type="catalytic activity">
    <reaction evidence="1 12">
        <text>(2R,3S)-3-isopropylmalate = (2S)-2-isopropylmalate</text>
        <dbReference type="Rhea" id="RHEA:32287"/>
        <dbReference type="ChEBI" id="CHEBI:1178"/>
        <dbReference type="ChEBI" id="CHEBI:35121"/>
        <dbReference type="EC" id="4.2.1.33"/>
    </reaction>
</comment>
<dbReference type="HAMAP" id="MF_01026">
    <property type="entry name" value="LeuC_type1"/>
    <property type="match status" value="1"/>
</dbReference>
<evidence type="ECO:0000256" key="6">
    <source>
        <dbReference type="ARBA" id="ARBA00022605"/>
    </source>
</evidence>
<comment type="caution">
    <text evidence="14">The sequence shown here is derived from an EMBL/GenBank/DDBJ whole genome shotgun (WGS) entry which is preliminary data.</text>
</comment>
<dbReference type="Gene3D" id="3.30.499.10">
    <property type="entry name" value="Aconitase, domain 3"/>
    <property type="match status" value="2"/>
</dbReference>
<dbReference type="InterPro" id="IPR018136">
    <property type="entry name" value="Aconitase_4Fe-4S_BS"/>
</dbReference>
<proteinExistence type="inferred from homology"/>
<keyword evidence="5 12" id="KW-0004">4Fe-4S</keyword>
<sequence>MGKTLTEKVWDDHVVVRGEDGKPDLLYIDLHLVHEVTSPQAFDGLRQAGRPVRRLDLTIATEDHNTPTLAIDRPIADPTSRTQIEALRRNCAEFGVRLHSLGDKEQGIVHVVGPQLGLTMPGITVVCGDSHTSTHGAFGAMAFGIGTSEVEHVLATQTLPLKPFKTMAITVEGTLRPGVTAKDIILAVIAKIGTGGGQGYVLEYRGSAIRALSMEGRMTICNMSIEAGARAGMVAPDQTTYDYVQGRDHAPTGQDWDDAVAYWDTLATDDDAVFDAEVFIDADELEPFVTWGTNPGQGVSLSETVPDPSDYTDPNDQAAAQRALEYMDLEAGTPMKDIAVDAVFMGSCTNSRIEDLRAFASIIEGRKKADGVRVMVVPGSARVRLEAEAEGLDKVFTDFGAEWRFAGCSMCLGMNPDQLAPGERCASTSNRNFEGRQGKGGRTHLVSPLVAAATAVRGTLSSPWDLATDDALLSVTDTETATTEGKF</sequence>
<dbReference type="Pfam" id="PF00330">
    <property type="entry name" value="Aconitase"/>
    <property type="match status" value="1"/>
</dbReference>
<feature type="domain" description="Aconitase/3-isopropylmalate dehydratase large subunit alpha/beta/alpha" evidence="13">
    <location>
        <begin position="7"/>
        <end position="458"/>
    </location>
</feature>
<dbReference type="GO" id="GO:0047508">
    <property type="term" value="F:(R)-2-methylmalate dehydratase activity"/>
    <property type="evidence" value="ECO:0007669"/>
    <property type="project" value="UniProtKB-EC"/>
</dbReference>
<keyword evidence="8 12" id="KW-0408">Iron</keyword>
<dbReference type="SUPFAM" id="SSF53732">
    <property type="entry name" value="Aconitase iron-sulfur domain"/>
    <property type="match status" value="1"/>
</dbReference>
<dbReference type="NCBIfam" id="NF009116">
    <property type="entry name" value="PRK12466.1"/>
    <property type="match status" value="1"/>
</dbReference>
<keyword evidence="9 12" id="KW-0411">Iron-sulfur</keyword>
<feature type="binding site" evidence="12">
    <location>
        <position position="411"/>
    </location>
    <ligand>
        <name>[4Fe-4S] cluster</name>
        <dbReference type="ChEBI" id="CHEBI:49883"/>
    </ligand>
</feature>
<keyword evidence="15" id="KW-1185">Reference proteome</keyword>
<dbReference type="EMBL" id="JAFBCG010000001">
    <property type="protein sequence ID" value="MBM7801969.1"/>
    <property type="molecule type" value="Genomic_DNA"/>
</dbReference>
<evidence type="ECO:0000256" key="9">
    <source>
        <dbReference type="ARBA" id="ARBA00023014"/>
    </source>
</evidence>
<keyword evidence="6 12" id="KW-0028">Amino-acid biosynthesis</keyword>
<keyword evidence="11 12" id="KW-0100">Branched-chain amino acid biosynthesis</keyword>
<feature type="binding site" evidence="12">
    <location>
        <position position="348"/>
    </location>
    <ligand>
        <name>[4Fe-4S] cluster</name>
        <dbReference type="ChEBI" id="CHEBI:49883"/>
    </ligand>
</feature>
<protein>
    <recommendedName>
        <fullName evidence="12">3-isopropylmalate dehydratase large subunit</fullName>
        <ecNumber evidence="12">4.2.1.33</ecNumber>
    </recommendedName>
    <alternativeName>
        <fullName evidence="12">Alpha-IPM isomerase</fullName>
        <shortName evidence="12">IPMI</shortName>
    </alternativeName>
    <alternativeName>
        <fullName evidence="12">Isopropylmalate isomerase</fullName>
    </alternativeName>
</protein>
<accession>A0ABS2RSJ9</accession>
<dbReference type="PANTHER" id="PTHR43822:SF9">
    <property type="entry name" value="3-ISOPROPYLMALATE DEHYDRATASE"/>
    <property type="match status" value="1"/>
</dbReference>
<comment type="subunit">
    <text evidence="12">Heterodimer of LeuC and LeuD.</text>
</comment>
<evidence type="ECO:0000256" key="7">
    <source>
        <dbReference type="ARBA" id="ARBA00022723"/>
    </source>
</evidence>
<gene>
    <name evidence="12" type="primary">leuC</name>
    <name evidence="14" type="ORF">JOE58_001220</name>
</gene>
<keyword evidence="10 12" id="KW-0456">Lyase</keyword>
<dbReference type="GO" id="GO:0003861">
    <property type="term" value="F:3-isopropylmalate dehydratase activity"/>
    <property type="evidence" value="ECO:0007669"/>
    <property type="project" value="UniProtKB-EC"/>
</dbReference>
<dbReference type="RefSeq" id="WP_204620531.1">
    <property type="nucleotide sequence ID" value="NZ_JAFBCG010000001.1"/>
</dbReference>
<dbReference type="InterPro" id="IPR036008">
    <property type="entry name" value="Aconitase_4Fe-4S_dom"/>
</dbReference>
<feature type="binding site" evidence="12">
    <location>
        <position position="408"/>
    </location>
    <ligand>
        <name>[4Fe-4S] cluster</name>
        <dbReference type="ChEBI" id="CHEBI:49883"/>
    </ligand>
</feature>
<dbReference type="NCBIfam" id="NF004016">
    <property type="entry name" value="PRK05478.1"/>
    <property type="match status" value="1"/>
</dbReference>
<evidence type="ECO:0000256" key="11">
    <source>
        <dbReference type="ARBA" id="ARBA00023304"/>
    </source>
</evidence>
<comment type="pathway">
    <text evidence="3 12">Amino-acid biosynthesis; L-leucine biosynthesis; L-leucine from 3-methyl-2-oxobutanoate: step 2/4.</text>
</comment>
<comment type="cofactor">
    <cofactor evidence="12">
        <name>[4Fe-4S] cluster</name>
        <dbReference type="ChEBI" id="CHEBI:49883"/>
    </cofactor>
    <text evidence="12">Binds 1 [4Fe-4S] cluster per subunit.</text>
</comment>
<dbReference type="PROSITE" id="PS01244">
    <property type="entry name" value="ACONITASE_2"/>
    <property type="match status" value="1"/>
</dbReference>
<evidence type="ECO:0000256" key="2">
    <source>
        <dbReference type="ARBA" id="ARBA00002695"/>
    </source>
</evidence>
<evidence type="ECO:0000256" key="4">
    <source>
        <dbReference type="ARBA" id="ARBA00022430"/>
    </source>
</evidence>
<name>A0ABS2RSJ9_9MICO</name>
<dbReference type="PANTHER" id="PTHR43822">
    <property type="entry name" value="HOMOACONITASE, MITOCHONDRIAL-RELATED"/>
    <property type="match status" value="1"/>
</dbReference>
<dbReference type="InterPro" id="IPR015931">
    <property type="entry name" value="Acnase/IPM_dHydase_lsu_aba_1/3"/>
</dbReference>
<dbReference type="CDD" id="cd01583">
    <property type="entry name" value="IPMI"/>
    <property type="match status" value="1"/>
</dbReference>
<dbReference type="InterPro" id="IPR004430">
    <property type="entry name" value="3-IsopropMal_deHydase_lsu"/>
</dbReference>
<comment type="similarity">
    <text evidence="12">Belongs to the aconitase/IPM isomerase family. LeuC type 1 subfamily.</text>
</comment>
<evidence type="ECO:0000256" key="1">
    <source>
        <dbReference type="ARBA" id="ARBA00000491"/>
    </source>
</evidence>
<evidence type="ECO:0000256" key="5">
    <source>
        <dbReference type="ARBA" id="ARBA00022485"/>
    </source>
</evidence>
<evidence type="ECO:0000256" key="8">
    <source>
        <dbReference type="ARBA" id="ARBA00023004"/>
    </source>
</evidence>
<reference evidence="14 15" key="1">
    <citation type="submission" date="2021-01" db="EMBL/GenBank/DDBJ databases">
        <title>Sequencing the genomes of 1000 actinobacteria strains.</title>
        <authorList>
            <person name="Klenk H.-P."/>
        </authorList>
    </citation>
    <scope>NUCLEOTIDE SEQUENCE [LARGE SCALE GENOMIC DNA]</scope>
    <source>
        <strain evidence="14 15">DSM 20542</strain>
    </source>
</reference>
<keyword evidence="4 12" id="KW-0432">Leucine biosynthesis</keyword>
<keyword evidence="7 12" id="KW-0479">Metal-binding</keyword>